<proteinExistence type="inferred from homology"/>
<dbReference type="InterPro" id="IPR001667">
    <property type="entry name" value="DDH_dom"/>
</dbReference>
<name>S0EZP0_CHTCT</name>
<gene>
    <name evidence="10" type="ORF">CCALI_02157</name>
</gene>
<keyword evidence="4 10" id="KW-0378">Hydrolase</keyword>
<dbReference type="Pfam" id="PF01368">
    <property type="entry name" value="DHH"/>
    <property type="match status" value="1"/>
</dbReference>
<evidence type="ECO:0000256" key="2">
    <source>
        <dbReference type="ARBA" id="ARBA00019841"/>
    </source>
</evidence>
<evidence type="ECO:0000313" key="11">
    <source>
        <dbReference type="Proteomes" id="UP000014227"/>
    </source>
</evidence>
<protein>
    <recommendedName>
        <fullName evidence="2">Single-stranded-DNA-specific exonuclease RecJ</fullName>
    </recommendedName>
</protein>
<comment type="similarity">
    <text evidence="1">Belongs to the RecJ family.</text>
</comment>
<organism evidence="10 11">
    <name type="scientific">Chthonomonas calidirosea (strain DSM 23976 / ICMP 18418 / T49)</name>
    <dbReference type="NCBI Taxonomy" id="1303518"/>
    <lineage>
        <taxon>Bacteria</taxon>
        <taxon>Bacillati</taxon>
        <taxon>Armatimonadota</taxon>
        <taxon>Chthonomonadia</taxon>
        <taxon>Chthonomonadales</taxon>
        <taxon>Chthonomonadaceae</taxon>
        <taxon>Chthonomonas</taxon>
    </lineage>
</organism>
<dbReference type="InterPro" id="IPR041122">
    <property type="entry name" value="RecJ_OB"/>
</dbReference>
<keyword evidence="6" id="KW-0175">Coiled coil</keyword>
<dbReference type="OrthoDB" id="9809852at2"/>
<dbReference type="Pfam" id="PF02272">
    <property type="entry name" value="DHHA1"/>
    <property type="match status" value="1"/>
</dbReference>
<evidence type="ECO:0000256" key="1">
    <source>
        <dbReference type="ARBA" id="ARBA00005915"/>
    </source>
</evidence>
<dbReference type="Gene3D" id="3.90.1640.30">
    <property type="match status" value="1"/>
</dbReference>
<dbReference type="InParanoid" id="S0EZP0"/>
<dbReference type="GO" id="GO:0003676">
    <property type="term" value="F:nucleic acid binding"/>
    <property type="evidence" value="ECO:0007669"/>
    <property type="project" value="InterPro"/>
</dbReference>
<dbReference type="RefSeq" id="WP_016483485.1">
    <property type="nucleotide sequence ID" value="NC_021487.1"/>
</dbReference>
<dbReference type="PATRIC" id="fig|1303518.3.peg.2237"/>
<dbReference type="InterPro" id="IPR051673">
    <property type="entry name" value="SSDNA_exonuclease_RecJ"/>
</dbReference>
<dbReference type="Proteomes" id="UP000014227">
    <property type="component" value="Chromosome I"/>
</dbReference>
<dbReference type="SUPFAM" id="SSF64182">
    <property type="entry name" value="DHH phosphoesterases"/>
    <property type="match status" value="1"/>
</dbReference>
<dbReference type="NCBIfam" id="TIGR00644">
    <property type="entry name" value="recJ"/>
    <property type="match status" value="1"/>
</dbReference>
<dbReference type="InterPro" id="IPR004610">
    <property type="entry name" value="RecJ"/>
</dbReference>
<dbReference type="FunCoup" id="S0EZP0">
    <property type="interactions" value="339"/>
</dbReference>
<evidence type="ECO:0000256" key="4">
    <source>
        <dbReference type="ARBA" id="ARBA00022801"/>
    </source>
</evidence>
<evidence type="ECO:0000259" key="7">
    <source>
        <dbReference type="Pfam" id="PF01368"/>
    </source>
</evidence>
<evidence type="ECO:0000256" key="5">
    <source>
        <dbReference type="ARBA" id="ARBA00022839"/>
    </source>
</evidence>
<dbReference type="Pfam" id="PF17768">
    <property type="entry name" value="RecJ_OB"/>
    <property type="match status" value="1"/>
</dbReference>
<feature type="domain" description="DHHA1" evidence="8">
    <location>
        <begin position="375"/>
        <end position="466"/>
    </location>
</feature>
<keyword evidence="11" id="KW-1185">Reference proteome</keyword>
<dbReference type="InterPro" id="IPR003156">
    <property type="entry name" value="DHHA1_dom"/>
</dbReference>
<evidence type="ECO:0000259" key="9">
    <source>
        <dbReference type="Pfam" id="PF17768"/>
    </source>
</evidence>
<sequence>MASPLIRSGMNADLGGTVRWRVLPPQPAIEQRLLKGGDLHPIVARLLAQRGIETVEEAHRFLHPHLDHLHDPFLLPDVEPACVRIQQALHRHERILVYGDYDSDGVTSAALWTRLLRRLGAEVEVFVPHRKRDGYDIRHAAIAQAKARGVRLIITTDCGVRRVEEVEYARQLGIDVIITDHHLPPEVLPRAVAVVNPHRADSRYPFPYLAGVGVAFRCGEALVRHLGLKVESYRQAFLDLVTIGTITDLMPLLDENRVLVTFGLQQLPYTKKPGLQALLEVSGVQKPQAEENAPLLTVRDIGFSLGPRLNAASRVDETKPALDLLLTSDPGEARRLAALLDAQNRTRQEEQKRIFQEAIQRVQQEGLHERACIIIKGTGWSSGIIGLVAGKLTEAFHRPSIVLALNPQTGEGRGSARSIEAFDLGEALELCRPLLIDGGGHAHAAGFSIRLENVADLTQRMEEIARQRLTEEDLQPVLDIDAELSPHQIDERLLEQLEGMAPFGMENPEPIFVSYGAFVRSIRPIGKEFQHLKLIVAAQTSHEPTTYPALMWWQGTLASELAPGPADICYRLQRNTYQGERRIQLLVEDIRQGNR</sequence>
<dbReference type="EMBL" id="HF951689">
    <property type="protein sequence ID" value="CCW35964.1"/>
    <property type="molecule type" value="Genomic_DNA"/>
</dbReference>
<feature type="domain" description="RecJ OB" evidence="9">
    <location>
        <begin position="480"/>
        <end position="589"/>
    </location>
</feature>
<evidence type="ECO:0000313" key="10">
    <source>
        <dbReference type="EMBL" id="CCW35964.1"/>
    </source>
</evidence>
<evidence type="ECO:0000256" key="3">
    <source>
        <dbReference type="ARBA" id="ARBA00022722"/>
    </source>
</evidence>
<dbReference type="GO" id="GO:0006281">
    <property type="term" value="P:DNA repair"/>
    <property type="evidence" value="ECO:0007669"/>
    <property type="project" value="InterPro"/>
</dbReference>
<dbReference type="eggNOG" id="COG0608">
    <property type="taxonomic scope" value="Bacteria"/>
</dbReference>
<dbReference type="PANTHER" id="PTHR30255">
    <property type="entry name" value="SINGLE-STRANDED-DNA-SPECIFIC EXONUCLEASE RECJ"/>
    <property type="match status" value="1"/>
</dbReference>
<reference evidence="11" key="1">
    <citation type="submission" date="2013-03" db="EMBL/GenBank/DDBJ databases">
        <title>Genome sequence of Chthonomonas calidirosea, the first sequenced genome from the Armatimonadetes phylum (formally candidate division OP10).</title>
        <authorList>
            <person name="Lee K.C.Y."/>
            <person name="Morgan X.C."/>
            <person name="Dunfield P.F."/>
            <person name="Tamas I."/>
            <person name="Houghton K.M."/>
            <person name="Vyssotski M."/>
            <person name="Ryan J.L.J."/>
            <person name="Lagutin K."/>
            <person name="McDonald I.R."/>
            <person name="Stott M.B."/>
        </authorList>
    </citation>
    <scope>NUCLEOTIDE SEQUENCE [LARGE SCALE GENOMIC DNA]</scope>
    <source>
        <strain evidence="11">DSM 23976 / ICMP 18418 / T49</strain>
    </source>
</reference>
<dbReference type="GO" id="GO:0008409">
    <property type="term" value="F:5'-3' exonuclease activity"/>
    <property type="evidence" value="ECO:0007669"/>
    <property type="project" value="InterPro"/>
</dbReference>
<evidence type="ECO:0000259" key="8">
    <source>
        <dbReference type="Pfam" id="PF02272"/>
    </source>
</evidence>
<keyword evidence="3" id="KW-0540">Nuclease</keyword>
<dbReference type="KEGG" id="ccz:CCALI_02157"/>
<dbReference type="STRING" id="454171.CP488_01936"/>
<dbReference type="Gene3D" id="3.10.310.30">
    <property type="match status" value="1"/>
</dbReference>
<accession>S0EZP0</accession>
<dbReference type="AlphaFoldDB" id="S0EZP0"/>
<evidence type="ECO:0000256" key="6">
    <source>
        <dbReference type="SAM" id="Coils"/>
    </source>
</evidence>
<feature type="domain" description="DDH" evidence="7">
    <location>
        <begin position="94"/>
        <end position="245"/>
    </location>
</feature>
<feature type="coiled-coil region" evidence="6">
    <location>
        <begin position="333"/>
        <end position="365"/>
    </location>
</feature>
<dbReference type="InterPro" id="IPR038763">
    <property type="entry name" value="DHH_sf"/>
</dbReference>
<dbReference type="HOGENOM" id="CLU_009736_5_2_0"/>
<keyword evidence="5 10" id="KW-0269">Exonuclease</keyword>
<dbReference type="PANTHER" id="PTHR30255:SF2">
    <property type="entry name" value="SINGLE-STRANDED-DNA-SPECIFIC EXONUCLEASE RECJ"/>
    <property type="match status" value="1"/>
</dbReference>
<dbReference type="GO" id="GO:0006310">
    <property type="term" value="P:DNA recombination"/>
    <property type="evidence" value="ECO:0007669"/>
    <property type="project" value="InterPro"/>
</dbReference>